<accession>A0A0G1LFP9</accession>
<comment type="caution">
    <text evidence="2">The sequence shown here is derived from an EMBL/GenBank/DDBJ whole genome shotgun (WGS) entry which is preliminary data.</text>
</comment>
<reference evidence="2 3" key="1">
    <citation type="journal article" date="2015" name="Nature">
        <title>rRNA introns, odd ribosomes, and small enigmatic genomes across a large radiation of phyla.</title>
        <authorList>
            <person name="Brown C.T."/>
            <person name="Hug L.A."/>
            <person name="Thomas B.C."/>
            <person name="Sharon I."/>
            <person name="Castelle C.J."/>
            <person name="Singh A."/>
            <person name="Wilkins M.J."/>
            <person name="Williams K.H."/>
            <person name="Banfield J.F."/>
        </authorList>
    </citation>
    <scope>NUCLEOTIDE SEQUENCE [LARGE SCALE GENOMIC DNA]</scope>
</reference>
<dbReference type="AlphaFoldDB" id="A0A0G1LFP9"/>
<evidence type="ECO:0000313" key="2">
    <source>
        <dbReference type="EMBL" id="KKT67522.1"/>
    </source>
</evidence>
<evidence type="ECO:0000256" key="1">
    <source>
        <dbReference type="SAM" id="MobiDB-lite"/>
    </source>
</evidence>
<feature type="region of interest" description="Disordered" evidence="1">
    <location>
        <begin position="1"/>
        <end position="65"/>
    </location>
</feature>
<name>A0A0G1LFP9_9BACT</name>
<dbReference type="Proteomes" id="UP000034604">
    <property type="component" value="Unassembled WGS sequence"/>
</dbReference>
<feature type="compositionally biased region" description="Basic and acidic residues" evidence="1">
    <location>
        <begin position="1"/>
        <end position="17"/>
    </location>
</feature>
<gene>
    <name evidence="2" type="ORF">UW62_C0023G0004</name>
</gene>
<feature type="compositionally biased region" description="Polar residues" evidence="1">
    <location>
        <begin position="42"/>
        <end position="59"/>
    </location>
</feature>
<sequence length="65" mass="6969">MADPGKKQDGDGKKQDDDGTYYISADQRVSFTPQEAVEKSLQFESSSGTGVGCNQSPENVVTPDK</sequence>
<proteinExistence type="predicted"/>
<organism evidence="2 3">
    <name type="scientific">Candidatus Collierbacteria bacterium GW2011_GWB1_44_35</name>
    <dbReference type="NCBI Taxonomy" id="1618383"/>
    <lineage>
        <taxon>Bacteria</taxon>
        <taxon>Candidatus Collieribacteriota</taxon>
    </lineage>
</organism>
<dbReference type="EMBL" id="LCJA01000023">
    <property type="protein sequence ID" value="KKT67522.1"/>
    <property type="molecule type" value="Genomic_DNA"/>
</dbReference>
<evidence type="ECO:0000313" key="3">
    <source>
        <dbReference type="Proteomes" id="UP000034604"/>
    </source>
</evidence>
<protein>
    <submittedName>
        <fullName evidence="2">Uncharacterized protein</fullName>
    </submittedName>
</protein>